<dbReference type="InterPro" id="IPR000792">
    <property type="entry name" value="Tscrpt_reg_LuxR_C"/>
</dbReference>
<name>A0A5B2XFW5_9PSEU</name>
<reference evidence="6 7" key="2">
    <citation type="submission" date="2019-09" db="EMBL/GenBank/DDBJ databases">
        <authorList>
            <person name="Jin C."/>
        </authorList>
    </citation>
    <scope>NUCLEOTIDE SEQUENCE [LARGE SCALE GENOMIC DNA]</scope>
    <source>
        <strain evidence="6 7">AN110305</strain>
    </source>
</reference>
<reference evidence="6 7" key="1">
    <citation type="submission" date="2019-09" db="EMBL/GenBank/DDBJ databases">
        <title>Goodfellowia gen. nov., a new genus of the Pseudonocardineae related to Actinoalloteichus, containing Goodfellowia coeruleoviolacea gen. nov., comb. nov. gen. nov., comb. nov.</title>
        <authorList>
            <person name="Labeda D."/>
        </authorList>
    </citation>
    <scope>NUCLEOTIDE SEQUENCE [LARGE SCALE GENOMIC DNA]</scope>
    <source>
        <strain evidence="6 7">AN110305</strain>
    </source>
</reference>
<evidence type="ECO:0000313" key="7">
    <source>
        <dbReference type="Proteomes" id="UP000323454"/>
    </source>
</evidence>
<dbReference type="InterPro" id="IPR027417">
    <property type="entry name" value="P-loop_NTPase"/>
</dbReference>
<evidence type="ECO:0000256" key="4">
    <source>
        <dbReference type="SAM" id="MobiDB-lite"/>
    </source>
</evidence>
<keyword evidence="2" id="KW-0238">DNA-binding</keyword>
<proteinExistence type="predicted"/>
<evidence type="ECO:0000256" key="3">
    <source>
        <dbReference type="ARBA" id="ARBA00023163"/>
    </source>
</evidence>
<dbReference type="PROSITE" id="PS00622">
    <property type="entry name" value="HTH_LUXR_1"/>
    <property type="match status" value="1"/>
</dbReference>
<evidence type="ECO:0000256" key="2">
    <source>
        <dbReference type="ARBA" id="ARBA00023125"/>
    </source>
</evidence>
<dbReference type="CDD" id="cd06170">
    <property type="entry name" value="LuxR_C_like"/>
    <property type="match status" value="1"/>
</dbReference>
<dbReference type="GO" id="GO:0003677">
    <property type="term" value="F:DNA binding"/>
    <property type="evidence" value="ECO:0007669"/>
    <property type="project" value="UniProtKB-KW"/>
</dbReference>
<gene>
    <name evidence="6" type="ORF">F0L68_14695</name>
</gene>
<evidence type="ECO:0000313" key="6">
    <source>
        <dbReference type="EMBL" id="KAA2262014.1"/>
    </source>
</evidence>
<dbReference type="Pfam" id="PF00196">
    <property type="entry name" value="GerE"/>
    <property type="match status" value="1"/>
</dbReference>
<feature type="domain" description="HTH luxR-type" evidence="5">
    <location>
        <begin position="768"/>
        <end position="833"/>
    </location>
</feature>
<keyword evidence="1" id="KW-0805">Transcription regulation</keyword>
<dbReference type="AlphaFoldDB" id="A0A5B2XFW5"/>
<protein>
    <submittedName>
        <fullName evidence="6">LuxR family transcriptional regulator</fullName>
    </submittedName>
</protein>
<dbReference type="PANTHER" id="PTHR44688">
    <property type="entry name" value="DNA-BINDING TRANSCRIPTIONAL ACTIVATOR DEVR_DOSR"/>
    <property type="match status" value="1"/>
</dbReference>
<dbReference type="SMART" id="SM00421">
    <property type="entry name" value="HTH_LUXR"/>
    <property type="match status" value="1"/>
</dbReference>
<evidence type="ECO:0000256" key="1">
    <source>
        <dbReference type="ARBA" id="ARBA00023015"/>
    </source>
</evidence>
<keyword evidence="7" id="KW-1185">Reference proteome</keyword>
<evidence type="ECO:0000259" key="5">
    <source>
        <dbReference type="PROSITE" id="PS50043"/>
    </source>
</evidence>
<accession>A0A5B2XFW5</accession>
<comment type="caution">
    <text evidence="6">The sequence shown here is derived from an EMBL/GenBank/DDBJ whole genome shotgun (WGS) entry which is preliminary data.</text>
</comment>
<dbReference type="RefSeq" id="WP_149850177.1">
    <property type="nucleotide sequence ID" value="NZ_VUOB01000023.1"/>
</dbReference>
<dbReference type="PRINTS" id="PR00038">
    <property type="entry name" value="HTHLUXR"/>
</dbReference>
<dbReference type="GO" id="GO:0006355">
    <property type="term" value="P:regulation of DNA-templated transcription"/>
    <property type="evidence" value="ECO:0007669"/>
    <property type="project" value="InterPro"/>
</dbReference>
<dbReference type="InterPro" id="IPR036388">
    <property type="entry name" value="WH-like_DNA-bd_sf"/>
</dbReference>
<feature type="region of interest" description="Disordered" evidence="4">
    <location>
        <begin position="748"/>
        <end position="767"/>
    </location>
</feature>
<organism evidence="6 7">
    <name type="scientific">Solihabitans fulvus</name>
    <dbReference type="NCBI Taxonomy" id="1892852"/>
    <lineage>
        <taxon>Bacteria</taxon>
        <taxon>Bacillati</taxon>
        <taxon>Actinomycetota</taxon>
        <taxon>Actinomycetes</taxon>
        <taxon>Pseudonocardiales</taxon>
        <taxon>Pseudonocardiaceae</taxon>
        <taxon>Solihabitans</taxon>
    </lineage>
</organism>
<keyword evidence="3" id="KW-0804">Transcription</keyword>
<dbReference type="PANTHER" id="PTHR44688:SF16">
    <property type="entry name" value="DNA-BINDING TRANSCRIPTIONAL ACTIVATOR DEVR_DOSR"/>
    <property type="match status" value="1"/>
</dbReference>
<sequence length="837" mass="86756">MTRAILDATARGLVDEIAADPFAPLRVAVLAPGGHGKTTFLRELGEVYRGAGVPVLESLADAVAAADDDAALLVDDAHLLDDATLDELRGLVDTRRLRIAVACRPWPRPAALTELTAALSRTRPPLLPRPLDHQQTEDFLAARLHLPPGPAVVEFLRGQTGGVPGFLDRVVAALDPSGEPAAHLPPAAIAAFGPDLDRLDPDAQRLLLAVEAGVGLHIDLLGQLLSRDQDAVSDVMQACRATGLLGNDGTLLPIGRRAVAALIPAEQRIGVRQRLAELQLDRGAPVLGLASSLLDSGASGGSVATVFHVAAREALPDEPALSARLFAAAVAAGEPPSAVKVGWAGAAALSGDLDAALRLADQLIAAPDPVDRAAGANVAAAALAHCGQLGRSAELYRWAGTDSARAFAAVGLLGTGHPDSAAKLAETSADDGPPTLLAGAASLMSQGIHDSVTGSATTALSALLRSAALLEPAGRAALLPDSPAALAAVVAVHCGELSIAESVLQRAVAANTGGPLMSVRHLLLLGWIAMVRGNTVAARDFLTSATAKTPTLCPRDWLFATALELGLARRTSDLAALHRTWGAACEAVMRHPVDLFTLLPLGEFVIVAARLRDQDRLAPHLHEALDLVTRLGGAPLWATTLHWAGLHAAIIAEQPDAAAEHARALTACAGHSRYGAVISAAADSWIAVVGGDVDPARVEDAARGLHGVGLWWDGARLAGQAAIRTSDRAAMVSLLDCARLLQGKATGRAAQATPADEHRAARAAAPTDDLAATRLSDREREVAELVLSGLTYKQIGDRLFISAKTVEHHMARMRQRLGCTSRGELLTQLRRLLGATA</sequence>
<dbReference type="OrthoDB" id="4811808at2"/>
<dbReference type="EMBL" id="VUOB01000023">
    <property type="protein sequence ID" value="KAA2262014.1"/>
    <property type="molecule type" value="Genomic_DNA"/>
</dbReference>
<dbReference type="InterPro" id="IPR016032">
    <property type="entry name" value="Sig_transdc_resp-reg_C-effctor"/>
</dbReference>
<dbReference type="SUPFAM" id="SSF46894">
    <property type="entry name" value="C-terminal effector domain of the bipartite response regulators"/>
    <property type="match status" value="1"/>
</dbReference>
<dbReference type="PROSITE" id="PS50043">
    <property type="entry name" value="HTH_LUXR_2"/>
    <property type="match status" value="1"/>
</dbReference>
<dbReference type="Proteomes" id="UP000323454">
    <property type="component" value="Unassembled WGS sequence"/>
</dbReference>
<dbReference type="Gene3D" id="1.10.10.10">
    <property type="entry name" value="Winged helix-like DNA-binding domain superfamily/Winged helix DNA-binding domain"/>
    <property type="match status" value="1"/>
</dbReference>
<dbReference type="SUPFAM" id="SSF52540">
    <property type="entry name" value="P-loop containing nucleoside triphosphate hydrolases"/>
    <property type="match status" value="1"/>
</dbReference>